<dbReference type="OrthoDB" id="542885at2759"/>
<keyword evidence="4" id="KW-0249">Electron transport</keyword>
<dbReference type="CDD" id="cd09631">
    <property type="entry name" value="DOMON_DOH"/>
    <property type="match status" value="1"/>
</dbReference>
<dbReference type="EMBL" id="BEGY01000041">
    <property type="protein sequence ID" value="GAX79362.1"/>
    <property type="molecule type" value="Genomic_DNA"/>
</dbReference>
<dbReference type="PANTHER" id="PTHR47281:SF1">
    <property type="entry name" value="OS09G0557700 PROTEIN"/>
    <property type="match status" value="1"/>
</dbReference>
<dbReference type="Proteomes" id="UP000232323">
    <property type="component" value="Unassembled WGS sequence"/>
</dbReference>
<dbReference type="NCBIfam" id="NF003767">
    <property type="entry name" value="PRK05363.1"/>
    <property type="match status" value="1"/>
</dbReference>
<dbReference type="Pfam" id="PF00174">
    <property type="entry name" value="Oxidored_molyb"/>
    <property type="match status" value="1"/>
</dbReference>
<evidence type="ECO:0000256" key="4">
    <source>
        <dbReference type="ARBA" id="ARBA00022982"/>
    </source>
</evidence>
<dbReference type="AlphaFoldDB" id="A0A250X8Y9"/>
<keyword evidence="6 8" id="KW-0472">Membrane</keyword>
<feature type="region of interest" description="Disordered" evidence="7">
    <location>
        <begin position="285"/>
        <end position="313"/>
    </location>
</feature>
<feature type="transmembrane region" description="Helical" evidence="8">
    <location>
        <begin position="407"/>
        <end position="432"/>
    </location>
</feature>
<evidence type="ECO:0000256" key="7">
    <source>
        <dbReference type="SAM" id="MobiDB-lite"/>
    </source>
</evidence>
<dbReference type="InterPro" id="IPR045266">
    <property type="entry name" value="DOH_DOMON"/>
</dbReference>
<accession>A0A250X8Y9</accession>
<keyword evidence="2" id="KW-0813">Transport</keyword>
<feature type="domain" description="DOMON" evidence="9">
    <location>
        <begin position="219"/>
        <end position="365"/>
    </location>
</feature>
<feature type="transmembrane region" description="Helical" evidence="8">
    <location>
        <begin position="500"/>
        <end position="518"/>
    </location>
</feature>
<feature type="transmembrane region" description="Helical" evidence="8">
    <location>
        <begin position="444"/>
        <end position="468"/>
    </location>
</feature>
<dbReference type="STRING" id="1157962.A0A250X8Y9"/>
<dbReference type="PROSITE" id="PS50939">
    <property type="entry name" value="CYTOCHROME_B561"/>
    <property type="match status" value="1"/>
</dbReference>
<dbReference type="InterPro" id="IPR006593">
    <property type="entry name" value="Cyt_b561/ferric_Rdtase_TM"/>
</dbReference>
<evidence type="ECO:0000256" key="3">
    <source>
        <dbReference type="ARBA" id="ARBA00022692"/>
    </source>
</evidence>
<feature type="transmembrane region" description="Helical" evidence="8">
    <location>
        <begin position="578"/>
        <end position="602"/>
    </location>
</feature>
<keyword evidence="12" id="KW-1185">Reference proteome</keyword>
<reference evidence="11 12" key="1">
    <citation type="submission" date="2017-08" db="EMBL/GenBank/DDBJ databases">
        <title>Acidophilic green algal genome provides insights into adaptation to an acidic environment.</title>
        <authorList>
            <person name="Hirooka S."/>
            <person name="Hirose Y."/>
            <person name="Kanesaki Y."/>
            <person name="Higuchi S."/>
            <person name="Fujiwara T."/>
            <person name="Onuma R."/>
            <person name="Era A."/>
            <person name="Ohbayashi R."/>
            <person name="Uzuka A."/>
            <person name="Nozaki H."/>
            <person name="Yoshikawa H."/>
            <person name="Miyagishima S.Y."/>
        </authorList>
    </citation>
    <scope>NUCLEOTIDE SEQUENCE [LARGE SCALE GENOMIC DNA]</scope>
    <source>
        <strain evidence="11 12">NIES-2499</strain>
    </source>
</reference>
<feature type="transmembrane region" description="Helical" evidence="8">
    <location>
        <begin position="763"/>
        <end position="787"/>
    </location>
</feature>
<protein>
    <recommendedName>
        <fullName evidence="13">DOMON domain-containing protein</fullName>
    </recommendedName>
</protein>
<evidence type="ECO:0008006" key="13">
    <source>
        <dbReference type="Google" id="ProtNLM"/>
    </source>
</evidence>
<feature type="region of interest" description="Disordered" evidence="7">
    <location>
        <begin position="823"/>
        <end position="844"/>
    </location>
</feature>
<dbReference type="InterPro" id="IPR000572">
    <property type="entry name" value="OxRdtase_Mopterin-bd_dom"/>
</dbReference>
<feature type="domain" description="DOMON" evidence="9">
    <location>
        <begin position="5"/>
        <end position="145"/>
    </location>
</feature>
<feature type="transmembrane region" description="Helical" evidence="8">
    <location>
        <begin position="539"/>
        <end position="558"/>
    </location>
</feature>
<evidence type="ECO:0000256" key="5">
    <source>
        <dbReference type="ARBA" id="ARBA00022989"/>
    </source>
</evidence>
<feature type="compositionally biased region" description="Low complexity" evidence="7">
    <location>
        <begin position="293"/>
        <end position="313"/>
    </location>
</feature>
<comment type="caution">
    <text evidence="11">The sequence shown here is derived from an EMBL/GenBank/DDBJ whole genome shotgun (WGS) entry which is preliminary data.</text>
</comment>
<evidence type="ECO:0000256" key="2">
    <source>
        <dbReference type="ARBA" id="ARBA00022448"/>
    </source>
</evidence>
<dbReference type="InterPro" id="IPR045879">
    <property type="entry name" value="B561A"/>
</dbReference>
<comment type="subcellular location">
    <subcellularLocation>
        <location evidence="1">Membrane</location>
    </subcellularLocation>
</comment>
<dbReference type="SMART" id="SM00665">
    <property type="entry name" value="B561"/>
    <property type="match status" value="1"/>
</dbReference>
<proteinExistence type="predicted"/>
<dbReference type="CDD" id="cd08760">
    <property type="entry name" value="Cyt_b561_FRRS1_like"/>
    <property type="match status" value="1"/>
</dbReference>
<dbReference type="Gene3D" id="1.20.120.1770">
    <property type="match status" value="1"/>
</dbReference>
<feature type="compositionally biased region" description="Pro residues" evidence="7">
    <location>
        <begin position="823"/>
        <end position="843"/>
    </location>
</feature>
<evidence type="ECO:0000259" key="9">
    <source>
        <dbReference type="PROSITE" id="PS50836"/>
    </source>
</evidence>
<dbReference type="SMART" id="SM00664">
    <property type="entry name" value="DoH"/>
    <property type="match status" value="2"/>
</dbReference>
<keyword evidence="5 8" id="KW-1133">Transmembrane helix</keyword>
<dbReference type="InterPro" id="IPR036374">
    <property type="entry name" value="OxRdtase_Mopterin-bd_sf"/>
</dbReference>
<dbReference type="InterPro" id="IPR005018">
    <property type="entry name" value="DOMON_domain"/>
</dbReference>
<dbReference type="PROSITE" id="PS50836">
    <property type="entry name" value="DOMON"/>
    <property type="match status" value="2"/>
</dbReference>
<sequence>MPLGGQMQLWWDLNTTHLNYALVGYVADDEYIAFGPALPGAIDRLMGYANAIAGGVNSSSGLAWATDMFMSAYIPCDTTFSPPVGVCPVSSFLSPEQQSTEFNPLIAASRMNGITTLVLSRPLANTSQYTNPINVTSSSFIWAHGPISSGDGPPSYRLAQHGVGPNDYSPLTKLSLASGTIEGSNASFLGACPPLLGLSADGPGSVEAGFLGPVSLAGGGVSVSWRLHDGGVTFMVSARAVGSWVSIAIGEQMTGAHAYVAWSPTTGTWRVDGYSMASLDASGMTRTTPPLGTSSVNSTSLASSSTSTALPPSSDLSTIWESISNVSVTQTPEGLITFSFFRALNGSGGAPTIDPSHLSLIWAIGPSWQDPPVNVNTHLIQSSQATVLNLKSAAAASQAVPPPSSLLVAHGVAMAIAYAVFMPAAAFAARYLRLGGVVKPPKWFSFHIVVAILSVVTSLAGTGLALAFQLQEYGYSLSSIQLFSYPQGCTGTGCNRHSSIGVATIVLLVAQPINAMIRPRPVPVGEPYRLWSLRRVWEIFHRVSAAAALGTGIAALFTGIQLSSLFRIMNWANLQNGLIVWLSALGAYVVIRELSSLIIFILKKRASHPTCTLHYDNRQEELPKAEAMTAVPPATSTAALVPKILCELVLESSSADGSNKGDNTVIPAVVGSTQLATDSTPPYPDSKATEEGAAHCVAAAAKHLDLDLERGSEKLGGVERVPPSARVLESNGTRDTTVAGSPAALVKVHLSKEMDEAGLSEQAWAWVGLAVVLLGSVFTCLVAGGVIGNTSYSADIMVTNSNVSAIMAATGSGSIGGRLNPPWIPPTMPPSPPPAPPSHPSAPPLSTAAGAVSCSVLSVPALAAMLGNGWCDTGAPFNTAACGYDGGDCCDTSLPIYDCVNPASPYVNQSSARGLVFPAPVNPMYTANSVNRATSSSSVAQTYNNYYEFTTAKTVSNLITPTATQLMTVGAQGFPGWNIAIDGLVERPMNLTLSDLLNMMQMEQRVLRHRCVETWAMVIPWTGFPLRKILSLVNPLPNATYVRFESSALAAAMKNVRNSPNGLYTGVTWPYVEGLSIEEAWNDLAFVSVGQYNSVLLPQSGAPIRLTLPWKYGFKSIKSLVRISFVDYQPDNWWQEISSAEYGFWANVNPAVPHPRWSQASEIFYSTSTSRGKTYSTVIYNGYGSMVSYLYQNATSSREYFY</sequence>
<gene>
    <name evidence="11" type="ORF">CEUSTIGMA_g6804.t1</name>
</gene>
<dbReference type="PANTHER" id="PTHR47281">
    <property type="entry name" value="OS09G0557700 PROTEIN"/>
    <property type="match status" value="1"/>
</dbReference>
<evidence type="ECO:0000259" key="10">
    <source>
        <dbReference type="PROSITE" id="PS50939"/>
    </source>
</evidence>
<name>A0A250X8Y9_9CHLO</name>
<evidence type="ECO:0000313" key="12">
    <source>
        <dbReference type="Proteomes" id="UP000232323"/>
    </source>
</evidence>
<feature type="domain" description="Cytochrome b561" evidence="10">
    <location>
        <begin position="372"/>
        <end position="601"/>
    </location>
</feature>
<dbReference type="GO" id="GO:0016020">
    <property type="term" value="C:membrane"/>
    <property type="evidence" value="ECO:0007669"/>
    <property type="project" value="UniProtKB-SubCell"/>
</dbReference>
<evidence type="ECO:0000256" key="8">
    <source>
        <dbReference type="SAM" id="Phobius"/>
    </source>
</evidence>
<dbReference type="Gene3D" id="3.90.420.10">
    <property type="entry name" value="Oxidoreductase, molybdopterin-binding domain"/>
    <property type="match status" value="1"/>
</dbReference>
<evidence type="ECO:0000313" key="11">
    <source>
        <dbReference type="EMBL" id="GAX79362.1"/>
    </source>
</evidence>
<evidence type="ECO:0000256" key="6">
    <source>
        <dbReference type="ARBA" id="ARBA00023136"/>
    </source>
</evidence>
<organism evidence="11 12">
    <name type="scientific">Chlamydomonas eustigma</name>
    <dbReference type="NCBI Taxonomy" id="1157962"/>
    <lineage>
        <taxon>Eukaryota</taxon>
        <taxon>Viridiplantae</taxon>
        <taxon>Chlorophyta</taxon>
        <taxon>core chlorophytes</taxon>
        <taxon>Chlorophyceae</taxon>
        <taxon>CS clade</taxon>
        <taxon>Chlamydomonadales</taxon>
        <taxon>Chlamydomonadaceae</taxon>
        <taxon>Chlamydomonas</taxon>
    </lineage>
</organism>
<evidence type="ECO:0000256" key="1">
    <source>
        <dbReference type="ARBA" id="ARBA00004370"/>
    </source>
</evidence>
<keyword evidence="3 8" id="KW-0812">Transmembrane</keyword>
<dbReference type="SUPFAM" id="SSF56524">
    <property type="entry name" value="Oxidoreductase molybdopterin-binding domain"/>
    <property type="match status" value="1"/>
</dbReference>